<feature type="compositionally biased region" description="Low complexity" evidence="5">
    <location>
        <begin position="44"/>
        <end position="58"/>
    </location>
</feature>
<dbReference type="SUPFAM" id="SSF52540">
    <property type="entry name" value="P-loop containing nucleoside triphosphate hydrolases"/>
    <property type="match status" value="1"/>
</dbReference>
<evidence type="ECO:0000256" key="1">
    <source>
        <dbReference type="ARBA" id="ARBA00022723"/>
    </source>
</evidence>
<dbReference type="EMBL" id="AZHB01000006">
    <property type="protein sequence ID" value="OAA69084.1"/>
    <property type="molecule type" value="Genomic_DNA"/>
</dbReference>
<dbReference type="STRING" id="1081104.A0A162LDI8"/>
<keyword evidence="2" id="KW-0547">Nucleotide-binding</keyword>
<evidence type="ECO:0000313" key="8">
    <source>
        <dbReference type="Proteomes" id="UP000076744"/>
    </source>
</evidence>
<sequence>MPQLRLSLVQRQTPLAAAHAASVATRSFLSQRPTRPPLPSPQNSPRVSAAESPAPAPLDSPAAYTSIISHAASPATLTTAVDRTAQAHLTHAAAFFEKDARFLYSAARPRDHPHNPHVPEVVILGASNVGKSTLLNALIGRRGIARTSARPGHTTLMNAYGLGPPAPLPPRPEEESRSTPPPPPPPPRHGLVVVDTPGYGYRSQSTWGDSVVRYLGARTALRGAVVLLAAEKRLTAEDRWLLAALADADVRTLAVLTKADKVAGGEWAARCADKAEEVRRELRKAERGGRSMGWREGEGWSSDVLVTAAGLARMGKASNAAGMGAVRAAILDMAGVAPLEELADEQKPENISYTGKVVSFDDIVWKS</sequence>
<organism evidence="7 8">
    <name type="scientific">Cordyceps fumosorosea (strain ARSEF 2679)</name>
    <name type="common">Isaria fumosorosea</name>
    <dbReference type="NCBI Taxonomy" id="1081104"/>
    <lineage>
        <taxon>Eukaryota</taxon>
        <taxon>Fungi</taxon>
        <taxon>Dikarya</taxon>
        <taxon>Ascomycota</taxon>
        <taxon>Pezizomycotina</taxon>
        <taxon>Sordariomycetes</taxon>
        <taxon>Hypocreomycetidae</taxon>
        <taxon>Hypocreales</taxon>
        <taxon>Cordycipitaceae</taxon>
        <taxon>Cordyceps</taxon>
    </lineage>
</organism>
<keyword evidence="8" id="KW-1185">Reference proteome</keyword>
<dbReference type="GO" id="GO:0005739">
    <property type="term" value="C:mitochondrion"/>
    <property type="evidence" value="ECO:0007669"/>
    <property type="project" value="TreeGrafter"/>
</dbReference>
<dbReference type="Gene3D" id="3.40.50.300">
    <property type="entry name" value="P-loop containing nucleotide triphosphate hydrolases"/>
    <property type="match status" value="1"/>
</dbReference>
<dbReference type="GO" id="GO:0005525">
    <property type="term" value="F:GTP binding"/>
    <property type="evidence" value="ECO:0007669"/>
    <property type="project" value="UniProtKB-KW"/>
</dbReference>
<evidence type="ECO:0000313" key="7">
    <source>
        <dbReference type="EMBL" id="OAA69084.1"/>
    </source>
</evidence>
<dbReference type="InterPro" id="IPR052279">
    <property type="entry name" value="EngB_GTPase"/>
</dbReference>
<comment type="caution">
    <text evidence="7">The sequence shown here is derived from an EMBL/GenBank/DDBJ whole genome shotgun (WGS) entry which is preliminary data.</text>
</comment>
<keyword evidence="1" id="KW-0479">Metal-binding</keyword>
<accession>A0A162LDI8</accession>
<feature type="compositionally biased region" description="Pro residues" evidence="5">
    <location>
        <begin position="179"/>
        <end position="188"/>
    </location>
</feature>
<dbReference type="PANTHER" id="PTHR46498:SF1">
    <property type="entry name" value="GTP-BINDING PROTEIN 8"/>
    <property type="match status" value="1"/>
</dbReference>
<keyword evidence="4" id="KW-0342">GTP-binding</keyword>
<evidence type="ECO:0000256" key="2">
    <source>
        <dbReference type="ARBA" id="ARBA00022741"/>
    </source>
</evidence>
<reference evidence="7 8" key="1">
    <citation type="journal article" date="2016" name="Genome Biol. Evol.">
        <title>Divergent and convergent evolution of fungal pathogenicity.</title>
        <authorList>
            <person name="Shang Y."/>
            <person name="Xiao G."/>
            <person name="Zheng P."/>
            <person name="Cen K."/>
            <person name="Zhan S."/>
            <person name="Wang C."/>
        </authorList>
    </citation>
    <scope>NUCLEOTIDE SEQUENCE [LARGE SCALE GENOMIC DNA]</scope>
    <source>
        <strain evidence="7 8">ARSEF 2679</strain>
    </source>
</reference>
<feature type="region of interest" description="Disordered" evidence="5">
    <location>
        <begin position="26"/>
        <end position="58"/>
    </location>
</feature>
<dbReference type="Proteomes" id="UP000076744">
    <property type="component" value="Unassembled WGS sequence"/>
</dbReference>
<evidence type="ECO:0000256" key="5">
    <source>
        <dbReference type="SAM" id="MobiDB-lite"/>
    </source>
</evidence>
<dbReference type="InterPro" id="IPR027417">
    <property type="entry name" value="P-loop_NTPase"/>
</dbReference>
<dbReference type="GO" id="GO:0046872">
    <property type="term" value="F:metal ion binding"/>
    <property type="evidence" value="ECO:0007669"/>
    <property type="project" value="UniProtKB-KW"/>
</dbReference>
<dbReference type="PANTHER" id="PTHR46498">
    <property type="entry name" value="GTP-BINDING PROTEIN 8"/>
    <property type="match status" value="1"/>
</dbReference>
<dbReference type="AlphaFoldDB" id="A0A162LDI8"/>
<protein>
    <submittedName>
        <fullName evidence="7">GTP binding protein (EngB)</fullName>
    </submittedName>
</protein>
<dbReference type="RefSeq" id="XP_018705954.1">
    <property type="nucleotide sequence ID" value="XM_018847065.1"/>
</dbReference>
<dbReference type="OrthoDB" id="391988at2759"/>
<name>A0A162LDI8_CORFA</name>
<evidence type="ECO:0000259" key="6">
    <source>
        <dbReference type="PROSITE" id="PS51706"/>
    </source>
</evidence>
<evidence type="ECO:0000256" key="3">
    <source>
        <dbReference type="ARBA" id="ARBA00022842"/>
    </source>
</evidence>
<keyword evidence="3" id="KW-0460">Magnesium</keyword>
<evidence type="ECO:0000256" key="4">
    <source>
        <dbReference type="ARBA" id="ARBA00023134"/>
    </source>
</evidence>
<proteinExistence type="predicted"/>
<feature type="domain" description="EngB-type G" evidence="6">
    <location>
        <begin position="117"/>
        <end position="336"/>
    </location>
</feature>
<dbReference type="InterPro" id="IPR006073">
    <property type="entry name" value="GTP-bd"/>
</dbReference>
<dbReference type="GeneID" id="30019751"/>
<feature type="region of interest" description="Disordered" evidence="5">
    <location>
        <begin position="156"/>
        <end position="190"/>
    </location>
</feature>
<dbReference type="InterPro" id="IPR030393">
    <property type="entry name" value="G_ENGB_dom"/>
</dbReference>
<dbReference type="PROSITE" id="PS51706">
    <property type="entry name" value="G_ENGB"/>
    <property type="match status" value="1"/>
</dbReference>
<gene>
    <name evidence="7" type="ORF">ISF_03459</name>
</gene>
<dbReference type="Pfam" id="PF01926">
    <property type="entry name" value="MMR_HSR1"/>
    <property type="match status" value="1"/>
</dbReference>